<sequence>MKLIFKLMLLALLLVGVSPFLLHGPNGKPILSLDKLALPNLARLFDRASSASVSKTIDNIKSTADEALPVKLNDNNTAVHKWRDERGIWHFSDKQNPQGKDEVVLINTNTNVVQADPKVNNKPNKPANGSATGGEKENKEDNGPGIPFPTTIPLQDIPKLIKDTQVLKNSMNKRYQEQQKLLDSLQSKQ</sequence>
<organism evidence="2">
    <name type="scientific">hydrothermal vent metagenome</name>
    <dbReference type="NCBI Taxonomy" id="652676"/>
    <lineage>
        <taxon>unclassified sequences</taxon>
        <taxon>metagenomes</taxon>
        <taxon>ecological metagenomes</taxon>
    </lineage>
</organism>
<gene>
    <name evidence="2" type="ORF">MNBD_GAMMA24-14</name>
</gene>
<feature type="region of interest" description="Disordered" evidence="1">
    <location>
        <begin position="114"/>
        <end position="154"/>
    </location>
</feature>
<dbReference type="EMBL" id="UOFZ01000170">
    <property type="protein sequence ID" value="VAX14282.1"/>
    <property type="molecule type" value="Genomic_DNA"/>
</dbReference>
<proteinExistence type="predicted"/>
<name>A0A3B1BDV2_9ZZZZ</name>
<evidence type="ECO:0008006" key="3">
    <source>
        <dbReference type="Google" id="ProtNLM"/>
    </source>
</evidence>
<reference evidence="2" key="1">
    <citation type="submission" date="2018-06" db="EMBL/GenBank/DDBJ databases">
        <authorList>
            <person name="Zhirakovskaya E."/>
        </authorList>
    </citation>
    <scope>NUCLEOTIDE SEQUENCE</scope>
</reference>
<dbReference type="AlphaFoldDB" id="A0A3B1BDV2"/>
<evidence type="ECO:0000256" key="1">
    <source>
        <dbReference type="SAM" id="MobiDB-lite"/>
    </source>
</evidence>
<protein>
    <recommendedName>
        <fullName evidence="3">DUF4124 domain-containing protein</fullName>
    </recommendedName>
</protein>
<evidence type="ECO:0000313" key="2">
    <source>
        <dbReference type="EMBL" id="VAX14282.1"/>
    </source>
</evidence>
<feature type="compositionally biased region" description="Low complexity" evidence="1">
    <location>
        <begin position="117"/>
        <end position="126"/>
    </location>
</feature>
<accession>A0A3B1BDV2</accession>